<dbReference type="EMBL" id="FUZI01000014">
    <property type="protein sequence ID" value="SKC34189.1"/>
    <property type="molecule type" value="Genomic_DNA"/>
</dbReference>
<dbReference type="InterPro" id="IPR019226">
    <property type="entry name" value="DUF2158"/>
</dbReference>
<evidence type="ECO:0000313" key="1">
    <source>
        <dbReference type="EMBL" id="SKC34189.1"/>
    </source>
</evidence>
<evidence type="ECO:0008006" key="3">
    <source>
        <dbReference type="Google" id="ProtNLM"/>
    </source>
</evidence>
<proteinExistence type="predicted"/>
<evidence type="ECO:0000313" key="2">
    <source>
        <dbReference type="Proteomes" id="UP000189966"/>
    </source>
</evidence>
<dbReference type="RefSeq" id="WP_080159098.1">
    <property type="nucleotide sequence ID" value="NZ_FUZI01000014.1"/>
</dbReference>
<sequence length="68" mass="7614">MVSKEVYVVGDIVVLRSGGPNMTVNEVITESYKGKDGLCKESYFCQWFVNSRLESGLFSQESLLNMSL</sequence>
<dbReference type="Pfam" id="PF09926">
    <property type="entry name" value="DUF2158"/>
    <property type="match status" value="1"/>
</dbReference>
<dbReference type="OrthoDB" id="1264301at2"/>
<gene>
    <name evidence="1" type="ORF">CZ809_03801</name>
</gene>
<protein>
    <recommendedName>
        <fullName evidence="3">DUF2158 domain-containing protein</fullName>
    </recommendedName>
</protein>
<dbReference type="AlphaFoldDB" id="A0A1T5I4Y1"/>
<organism evidence="1 2">
    <name type="scientific">Photobacterium piscicola</name>
    <dbReference type="NCBI Taxonomy" id="1378299"/>
    <lineage>
        <taxon>Bacteria</taxon>
        <taxon>Pseudomonadati</taxon>
        <taxon>Pseudomonadota</taxon>
        <taxon>Gammaproteobacteria</taxon>
        <taxon>Vibrionales</taxon>
        <taxon>Vibrionaceae</taxon>
        <taxon>Photobacterium</taxon>
    </lineage>
</organism>
<dbReference type="Proteomes" id="UP000189966">
    <property type="component" value="Unassembled WGS sequence"/>
</dbReference>
<accession>A0A1T5I4Y1</accession>
<reference evidence="1 2" key="1">
    <citation type="submission" date="2017-02" db="EMBL/GenBank/DDBJ databases">
        <authorList>
            <person name="Peterson S.W."/>
        </authorList>
    </citation>
    <scope>NUCLEOTIDE SEQUENCE [LARGE SCALE GENOMIC DNA]</scope>
    <source>
        <strain evidence="2">type strain: NCCB 100098</strain>
    </source>
</reference>
<name>A0A1T5I4Y1_9GAMM</name>